<feature type="region of interest" description="Disordered" evidence="1">
    <location>
        <begin position="1"/>
        <end position="24"/>
    </location>
</feature>
<sequence length="67" mass="7229">MTATNTHTAKLADNNDPQVTPVEQESQGTIWIDFGDGGGARWAELTLDTLDEVCAVLERVKPADTIT</sequence>
<comment type="caution">
    <text evidence="2">The sequence shown here is derived from an EMBL/GenBank/DDBJ whole genome shotgun (WGS) entry which is preliminary data.</text>
</comment>
<evidence type="ECO:0000313" key="3">
    <source>
        <dbReference type="Proteomes" id="UP000069705"/>
    </source>
</evidence>
<dbReference type="AlphaFoldDB" id="A0A100WQ51"/>
<name>A0A100WQ51_MYCFO</name>
<proteinExistence type="predicted"/>
<evidence type="ECO:0000256" key="1">
    <source>
        <dbReference type="SAM" id="MobiDB-lite"/>
    </source>
</evidence>
<organism evidence="2 3">
    <name type="scientific">Mycolicibacterium fortuitum subsp. acetamidolyticum</name>
    <dbReference type="NCBI Taxonomy" id="144550"/>
    <lineage>
        <taxon>Bacteria</taxon>
        <taxon>Bacillati</taxon>
        <taxon>Actinomycetota</taxon>
        <taxon>Actinomycetes</taxon>
        <taxon>Mycobacteriales</taxon>
        <taxon>Mycobacteriaceae</taxon>
        <taxon>Mycolicibacterium</taxon>
    </lineage>
</organism>
<dbReference type="EMBL" id="BCSZ01000022">
    <property type="protein sequence ID" value="GAT02326.1"/>
    <property type="molecule type" value="Genomic_DNA"/>
</dbReference>
<reference evidence="3" key="2">
    <citation type="submission" date="2016-02" db="EMBL/GenBank/DDBJ databases">
        <title>Draft genome sequence of five rapidly growing Mycobacterium species.</title>
        <authorList>
            <person name="Katahira K."/>
            <person name="Gotou Y."/>
            <person name="Iida K."/>
            <person name="Ogura Y."/>
            <person name="Hayashi T."/>
        </authorList>
    </citation>
    <scope>NUCLEOTIDE SEQUENCE [LARGE SCALE GENOMIC DNA]</scope>
    <source>
        <strain evidence="3">JCM6368</strain>
    </source>
</reference>
<feature type="compositionally biased region" description="Polar residues" evidence="1">
    <location>
        <begin position="15"/>
        <end position="24"/>
    </location>
</feature>
<accession>A0A100WQ51</accession>
<dbReference type="RefSeq" id="WP_131809038.1">
    <property type="nucleotide sequence ID" value="NZ_BCSZ01000022.1"/>
</dbReference>
<evidence type="ECO:0000313" key="2">
    <source>
        <dbReference type="EMBL" id="GAT02326.1"/>
    </source>
</evidence>
<reference evidence="2 3" key="1">
    <citation type="journal article" date="2016" name="Genome Announc.">
        <title>Draft Genome Sequences of Five Rapidly Growing Mycobacterium Species, M. thermoresistibile, M. fortuitum subsp. acetamidolyticum, M. canariasense, M. brisbanense, and M. novocastrense.</title>
        <authorList>
            <person name="Katahira K."/>
            <person name="Ogura Y."/>
            <person name="Gotoh Y."/>
            <person name="Hayashi T."/>
        </authorList>
    </citation>
    <scope>NUCLEOTIDE SEQUENCE [LARGE SCALE GENOMIC DNA]</scope>
    <source>
        <strain evidence="2 3">JCM6368</strain>
    </source>
</reference>
<protein>
    <submittedName>
        <fullName evidence="2">Uncharacterized protein</fullName>
    </submittedName>
</protein>
<dbReference type="Proteomes" id="UP000069705">
    <property type="component" value="Unassembled WGS sequence"/>
</dbReference>
<gene>
    <name evidence="2" type="ORF">RMCFA_2438</name>
</gene>